<name>A0A8J3VMW5_9ACTN</name>
<dbReference type="Proteomes" id="UP000612899">
    <property type="component" value="Unassembled WGS sequence"/>
</dbReference>
<keyword evidence="3" id="KW-1185">Reference proteome</keyword>
<keyword evidence="1" id="KW-0812">Transmembrane</keyword>
<feature type="transmembrane region" description="Helical" evidence="1">
    <location>
        <begin position="47"/>
        <end position="69"/>
    </location>
</feature>
<comment type="caution">
    <text evidence="2">The sequence shown here is derived from an EMBL/GenBank/DDBJ whole genome shotgun (WGS) entry which is preliminary data.</text>
</comment>
<evidence type="ECO:0000313" key="2">
    <source>
        <dbReference type="EMBL" id="GIH11533.1"/>
    </source>
</evidence>
<dbReference type="AlphaFoldDB" id="A0A8J3VMW5"/>
<gene>
    <name evidence="2" type="ORF">Rhe02_96000</name>
</gene>
<protein>
    <submittedName>
        <fullName evidence="2">Uncharacterized protein</fullName>
    </submittedName>
</protein>
<reference evidence="2" key="1">
    <citation type="submission" date="2021-01" db="EMBL/GenBank/DDBJ databases">
        <title>Whole genome shotgun sequence of Rhizocola hellebori NBRC 109834.</title>
        <authorList>
            <person name="Komaki H."/>
            <person name="Tamura T."/>
        </authorList>
    </citation>
    <scope>NUCLEOTIDE SEQUENCE</scope>
    <source>
        <strain evidence="2">NBRC 109834</strain>
    </source>
</reference>
<proteinExistence type="predicted"/>
<accession>A0A8J3VMW5</accession>
<sequence length="113" mass="12119">MATMSRLVVVVDPAVGVGPKELAGLWLADEEASALGVAGVEAGRDSFVPGLVEMVVVPLVVNVASSLLYDLVRRLIRRGEQESGGQRTELELVEQRTAAGDRIIVVRLVQERL</sequence>
<organism evidence="2 3">
    <name type="scientific">Rhizocola hellebori</name>
    <dbReference type="NCBI Taxonomy" id="1392758"/>
    <lineage>
        <taxon>Bacteria</taxon>
        <taxon>Bacillati</taxon>
        <taxon>Actinomycetota</taxon>
        <taxon>Actinomycetes</taxon>
        <taxon>Micromonosporales</taxon>
        <taxon>Micromonosporaceae</taxon>
        <taxon>Rhizocola</taxon>
    </lineage>
</organism>
<keyword evidence="1" id="KW-1133">Transmembrane helix</keyword>
<evidence type="ECO:0000256" key="1">
    <source>
        <dbReference type="SAM" id="Phobius"/>
    </source>
</evidence>
<keyword evidence="1" id="KW-0472">Membrane</keyword>
<evidence type="ECO:0000313" key="3">
    <source>
        <dbReference type="Proteomes" id="UP000612899"/>
    </source>
</evidence>
<dbReference type="EMBL" id="BONY01000140">
    <property type="protein sequence ID" value="GIH11533.1"/>
    <property type="molecule type" value="Genomic_DNA"/>
</dbReference>